<dbReference type="PANTHER" id="PTHR33797">
    <property type="entry name" value="ORGANIC HYDROPEROXIDE RESISTANCE PROTEIN-LIKE"/>
    <property type="match status" value="1"/>
</dbReference>
<dbReference type="Pfam" id="PF02566">
    <property type="entry name" value="OsmC"/>
    <property type="match status" value="1"/>
</dbReference>
<name>A0AAN6G9A2_9BASI</name>
<protein>
    <recommendedName>
        <fullName evidence="4">Organic hydroperoxide resistance protein</fullName>
    </recommendedName>
</protein>
<dbReference type="Gene3D" id="2.20.25.10">
    <property type="match status" value="1"/>
</dbReference>
<sequence length="172" mass="17952">MAFALPRALTRAARASAAAPALPSRFFSSSARALGPAYTAHAVASGAGRNGEVKLTSGKDLSLKLAMPKELGGDGNGHNPEQLFSSGYASCFLSALQLVARESKVKIPEDIAINADVTIAKSDDGFGLSVVLTGKSSKLEKSELEKLMHEAHKVCPYSKATRGNIPVELKVA</sequence>
<dbReference type="InterPro" id="IPR003718">
    <property type="entry name" value="OsmC/Ohr_fam"/>
</dbReference>
<comment type="caution">
    <text evidence="2">The sequence shown here is derived from an EMBL/GenBank/DDBJ whole genome shotgun (WGS) entry which is preliminary data.</text>
</comment>
<dbReference type="InterPro" id="IPR015946">
    <property type="entry name" value="KH_dom-like_a/b"/>
</dbReference>
<proteinExistence type="inferred from homology"/>
<dbReference type="Proteomes" id="UP001176521">
    <property type="component" value="Unassembled WGS sequence"/>
</dbReference>
<comment type="similarity">
    <text evidence="1">Belongs to the OsmC/Ohr family.</text>
</comment>
<accession>A0AAN6G9A2</accession>
<gene>
    <name evidence="2" type="ORF">OC842_005860</name>
</gene>
<dbReference type="NCBIfam" id="TIGR03561">
    <property type="entry name" value="organ_hyd_perox"/>
    <property type="match status" value="1"/>
</dbReference>
<dbReference type="SUPFAM" id="SSF82784">
    <property type="entry name" value="OsmC-like"/>
    <property type="match status" value="1"/>
</dbReference>
<organism evidence="2 3">
    <name type="scientific">Tilletia horrida</name>
    <dbReference type="NCBI Taxonomy" id="155126"/>
    <lineage>
        <taxon>Eukaryota</taxon>
        <taxon>Fungi</taxon>
        <taxon>Dikarya</taxon>
        <taxon>Basidiomycota</taxon>
        <taxon>Ustilaginomycotina</taxon>
        <taxon>Exobasidiomycetes</taxon>
        <taxon>Tilletiales</taxon>
        <taxon>Tilletiaceae</taxon>
        <taxon>Tilletia</taxon>
    </lineage>
</organism>
<dbReference type="InterPro" id="IPR019953">
    <property type="entry name" value="OHR"/>
</dbReference>
<evidence type="ECO:0008006" key="4">
    <source>
        <dbReference type="Google" id="ProtNLM"/>
    </source>
</evidence>
<dbReference type="EMBL" id="JAPDMQ010000455">
    <property type="protein sequence ID" value="KAK0524349.1"/>
    <property type="molecule type" value="Genomic_DNA"/>
</dbReference>
<evidence type="ECO:0000313" key="3">
    <source>
        <dbReference type="Proteomes" id="UP001176521"/>
    </source>
</evidence>
<dbReference type="AlphaFoldDB" id="A0AAN6G9A2"/>
<dbReference type="InterPro" id="IPR036102">
    <property type="entry name" value="OsmC/Ohrsf"/>
</dbReference>
<dbReference type="PANTHER" id="PTHR33797:SF2">
    <property type="entry name" value="ORGANIC HYDROPEROXIDE RESISTANCE PROTEIN-LIKE"/>
    <property type="match status" value="1"/>
</dbReference>
<reference evidence="2" key="1">
    <citation type="journal article" date="2023" name="PhytoFront">
        <title>Draft Genome Resources of Seven Strains of Tilletia horrida, Causal Agent of Kernel Smut of Rice.</title>
        <authorList>
            <person name="Khanal S."/>
            <person name="Antony Babu S."/>
            <person name="Zhou X.G."/>
        </authorList>
    </citation>
    <scope>NUCLEOTIDE SEQUENCE</scope>
    <source>
        <strain evidence="2">TX3</strain>
    </source>
</reference>
<evidence type="ECO:0000313" key="2">
    <source>
        <dbReference type="EMBL" id="KAK0524349.1"/>
    </source>
</evidence>
<dbReference type="Gene3D" id="3.30.300.20">
    <property type="match status" value="1"/>
</dbReference>
<evidence type="ECO:0000256" key="1">
    <source>
        <dbReference type="ARBA" id="ARBA00007378"/>
    </source>
</evidence>
<dbReference type="GO" id="GO:0006979">
    <property type="term" value="P:response to oxidative stress"/>
    <property type="evidence" value="ECO:0007669"/>
    <property type="project" value="InterPro"/>
</dbReference>
<keyword evidence="3" id="KW-1185">Reference proteome</keyword>